<evidence type="ECO:0000313" key="2">
    <source>
        <dbReference type="Proteomes" id="UP000386225"/>
    </source>
</evidence>
<organism evidence="1 2">
    <name type="scientific">Ralstonia phage Reminis</name>
    <dbReference type="NCBI Taxonomy" id="2662139"/>
    <lineage>
        <taxon>Viruses</taxon>
        <taxon>Duplodnaviria</taxon>
        <taxon>Heunggongvirae</taxon>
        <taxon>Uroviricota</taxon>
        <taxon>Caudoviricetes</taxon>
        <taxon>Autographivirales</taxon>
        <taxon>Autographivirales incertae sedis</taxon>
        <taxon>Reminisvirus</taxon>
        <taxon>Reminisvirus reminis</taxon>
    </lineage>
</organism>
<sequence length="126" mass="13993">MTKLPQTINKRFNIITGKEVPLGCCDEDYPRASGRTTAIALRAIADAMSPGGGVFVTDHDDYPTYCTEMSAKLLVGRIKHLLGKMELNGFSVTLTHQGARRNNGSYVWGAQVQWSPVQEVFYDLRK</sequence>
<keyword evidence="2" id="KW-1185">Reference proteome</keyword>
<protein>
    <submittedName>
        <fullName evidence="1">Uncharacterized protein</fullName>
    </submittedName>
</protein>
<accession>A0A5Q2U9G9</accession>
<dbReference type="Proteomes" id="UP000386225">
    <property type="component" value="Segment"/>
</dbReference>
<evidence type="ECO:0000313" key="1">
    <source>
        <dbReference type="EMBL" id="QGH45098.1"/>
    </source>
</evidence>
<reference evidence="1 2" key="1">
    <citation type="submission" date="2019-09" db="EMBL/GenBank/DDBJ databases">
        <title>Bacteriophage as agents antimicrobiens.</title>
        <authorList>
            <person name="Lightbourn L."/>
            <person name="Amarillas L."/>
            <person name="Estrada M."/>
            <person name="Leon R."/>
            <person name="Figueroa L."/>
            <person name="Patron O."/>
            <person name="Leon J."/>
        </authorList>
    </citation>
    <scope>NUCLEOTIDE SEQUENCE [LARGE SCALE GENOMIC DNA]</scope>
</reference>
<proteinExistence type="predicted"/>
<name>A0A5Q2U9G9_9CAUD</name>
<dbReference type="EMBL" id="MN478376">
    <property type="protein sequence ID" value="QGH45098.1"/>
    <property type="molecule type" value="Genomic_DNA"/>
</dbReference>